<dbReference type="SMART" id="SM00317">
    <property type="entry name" value="SET"/>
    <property type="match status" value="1"/>
</dbReference>
<dbReference type="Proteomes" id="UP001605036">
    <property type="component" value="Unassembled WGS sequence"/>
</dbReference>
<dbReference type="PANTHER" id="PTHR45660">
    <property type="entry name" value="HISTONE-LYSINE N-METHYLTRANSFERASE SETMAR"/>
    <property type="match status" value="1"/>
</dbReference>
<dbReference type="AlphaFoldDB" id="A0ABD1YWU6"/>
<dbReference type="SUPFAM" id="SSF82199">
    <property type="entry name" value="SET domain"/>
    <property type="match status" value="1"/>
</dbReference>
<reference evidence="2 3" key="1">
    <citation type="submission" date="2024-09" db="EMBL/GenBank/DDBJ databases">
        <title>Chromosome-scale assembly of Riccia fluitans.</title>
        <authorList>
            <person name="Paukszto L."/>
            <person name="Sawicki J."/>
            <person name="Karawczyk K."/>
            <person name="Piernik-Szablinska J."/>
            <person name="Szczecinska M."/>
            <person name="Mazdziarz M."/>
        </authorList>
    </citation>
    <scope>NUCLEOTIDE SEQUENCE [LARGE SCALE GENOMIC DNA]</scope>
    <source>
        <strain evidence="2">Rf_01</strain>
        <tissue evidence="2">Aerial parts of the thallus</tissue>
    </source>
</reference>
<dbReference type="EMBL" id="JBHFFA010000003">
    <property type="protein sequence ID" value="KAL2634197.1"/>
    <property type="molecule type" value="Genomic_DNA"/>
</dbReference>
<evidence type="ECO:0000313" key="3">
    <source>
        <dbReference type="Proteomes" id="UP001605036"/>
    </source>
</evidence>
<dbReference type="InterPro" id="IPR046341">
    <property type="entry name" value="SET_dom_sf"/>
</dbReference>
<accession>A0ABD1YWU6</accession>
<feature type="domain" description="SET" evidence="1">
    <location>
        <begin position="246"/>
        <end position="378"/>
    </location>
</feature>
<name>A0ABD1YWU6_9MARC</name>
<protein>
    <recommendedName>
        <fullName evidence="1">SET domain-containing protein</fullName>
    </recommendedName>
</protein>
<comment type="caution">
    <text evidence="2">The sequence shown here is derived from an EMBL/GenBank/DDBJ whole genome shotgun (WGS) entry which is preliminary data.</text>
</comment>
<dbReference type="PANTHER" id="PTHR45660:SF89">
    <property type="entry name" value="HISTONE-LYSINE N-METHYLTRANSFERASE SUVR3"/>
    <property type="match status" value="1"/>
</dbReference>
<proteinExistence type="predicted"/>
<dbReference type="Gene3D" id="2.170.270.10">
    <property type="entry name" value="SET domain"/>
    <property type="match status" value="1"/>
</dbReference>
<dbReference type="InterPro" id="IPR051357">
    <property type="entry name" value="H3K9_HMTase_SUVAR3-9"/>
</dbReference>
<evidence type="ECO:0000259" key="1">
    <source>
        <dbReference type="PROSITE" id="PS50280"/>
    </source>
</evidence>
<dbReference type="Pfam" id="PF00856">
    <property type="entry name" value="SET"/>
    <property type="match status" value="1"/>
</dbReference>
<organism evidence="2 3">
    <name type="scientific">Riccia fluitans</name>
    <dbReference type="NCBI Taxonomy" id="41844"/>
    <lineage>
        <taxon>Eukaryota</taxon>
        <taxon>Viridiplantae</taxon>
        <taxon>Streptophyta</taxon>
        <taxon>Embryophyta</taxon>
        <taxon>Marchantiophyta</taxon>
        <taxon>Marchantiopsida</taxon>
        <taxon>Marchantiidae</taxon>
        <taxon>Marchantiales</taxon>
        <taxon>Ricciaceae</taxon>
        <taxon>Riccia</taxon>
    </lineage>
</organism>
<gene>
    <name evidence="2" type="ORF">R1flu_005676</name>
</gene>
<dbReference type="InterPro" id="IPR001214">
    <property type="entry name" value="SET_dom"/>
</dbReference>
<evidence type="ECO:0000313" key="2">
    <source>
        <dbReference type="EMBL" id="KAL2634197.1"/>
    </source>
</evidence>
<keyword evidence="3" id="KW-1185">Reference proteome</keyword>
<dbReference type="PROSITE" id="PS50280">
    <property type="entry name" value="SET"/>
    <property type="match status" value="1"/>
</dbReference>
<sequence>MELEIWKLVMPWLDSHELGNLARTCRALAEVVRLLTNFRIGDVTQGQETMPVPTVNDVDECRYPHFCYTPFCQFASVSSRVKWGFTESRKGKLVEADFGGAVTLGNSILPGVGCKCPDICSTADSVSGFKDIGPSTLEQPKRKRRRRLRCHCGRLVGGQIAYDGVSRLRFLTECENALGTGLLIHPKTVDKGEDECSQDVDERAEVTGDHSDQEQAAGPCSLIECGPACSCCSACRYRVSQHGISVRLKVVRSTYKGWSLCASQQIEQGTFICEYAGELVTNKEAQQRHRIYDSLKSRNWQGSALLVLREYLPSGLASVRVNIDATRVGNVARFINHSCDGGNLLPCIIRPAGCPIPKLGLFAKRTISDGEELSYSYGPDGELGDDRKPCFCRTAACLGTLPSEST</sequence>